<gene>
    <name evidence="2" type="ORF">DEACI_0038</name>
    <name evidence="3" type="ORF">DEACI_1229</name>
</gene>
<evidence type="ECO:0000313" key="4">
    <source>
        <dbReference type="Proteomes" id="UP001071230"/>
    </source>
</evidence>
<keyword evidence="4" id="KW-1185">Reference proteome</keyword>
<name>A0A8S0XA08_9FIRM</name>
<reference evidence="2" key="2">
    <citation type="submission" date="2020-01" db="EMBL/GenBank/DDBJ databases">
        <authorList>
            <person name="Hornung B."/>
        </authorList>
    </citation>
    <scope>NUCLEOTIDE SEQUENCE</scope>
    <source>
        <strain evidence="2">PacBioINE</strain>
    </source>
</reference>
<feature type="transmembrane region" description="Helical" evidence="1">
    <location>
        <begin position="46"/>
        <end position="64"/>
    </location>
</feature>
<keyword evidence="1" id="KW-1133">Transmembrane helix</keyword>
<dbReference type="RefSeq" id="WP_240983231.1">
    <property type="nucleotide sequence ID" value="NZ_CDGJ01000033.1"/>
</dbReference>
<evidence type="ECO:0000256" key="1">
    <source>
        <dbReference type="SAM" id="Phobius"/>
    </source>
</evidence>
<keyword evidence="1" id="KW-0812">Transmembrane</keyword>
<dbReference type="Proteomes" id="UP000836597">
    <property type="component" value="Chromosome"/>
</dbReference>
<dbReference type="InterPro" id="IPR011042">
    <property type="entry name" value="6-blade_b-propeller_TolB-like"/>
</dbReference>
<dbReference type="KEGG" id="aacx:DEACI_0038"/>
<dbReference type="AlphaFoldDB" id="A0A8S0XA08"/>
<organism evidence="2">
    <name type="scientific">Acididesulfobacillus acetoxydans</name>
    <dbReference type="NCBI Taxonomy" id="1561005"/>
    <lineage>
        <taxon>Bacteria</taxon>
        <taxon>Bacillati</taxon>
        <taxon>Bacillota</taxon>
        <taxon>Clostridia</taxon>
        <taxon>Eubacteriales</taxon>
        <taxon>Peptococcaceae</taxon>
        <taxon>Acididesulfobacillus</taxon>
    </lineage>
</organism>
<evidence type="ECO:0000313" key="2">
    <source>
        <dbReference type="EMBL" id="CAA7599416.1"/>
    </source>
</evidence>
<reference evidence="3" key="1">
    <citation type="submission" date="2014-11" db="EMBL/GenBank/DDBJ databases">
        <authorList>
            <person name="Hornung B.V."/>
        </authorList>
    </citation>
    <scope>NUCLEOTIDE SEQUENCE</scope>
    <source>
        <strain evidence="3">INE</strain>
    </source>
</reference>
<accession>A0A8S0XA08</accession>
<sequence>MAASYPENTDTLGRNYSVQRKSGGFRERAPLPREHYKRKHTGFRKILVWVFIGLLWQVPLYYFLNRQVSRVMFPSTAGPGLFVPRTAVFPLPASQVKDPRVSYDDRYLAFQNNSTLNIYDFQQKKVIWQTAPRPNGKLMAYQWLPDREALLLFESGVGADPNRPGRMGVGIYSVEMAAGQSGVDERYAATLPLDLQWDKITQVSLSTATNLLFFSAENQGQNRLYEVDVMKNVKVVSWRGEQVAHLAVSPDRGAIYYDALDNHRWQIVAEKAGQRVQVASNPLDKVLGVWNNKLYMGTVQNGYLIKVWTITDNQPCPQRPDYSLHWQGKVPWDSDSSVSMSGQGLLVSSGSGVYRINSQGSTLLAKGVNFFSPSGKYYYTLRNASSGMEIERNLV</sequence>
<keyword evidence="1" id="KW-0472">Membrane</keyword>
<dbReference type="EMBL" id="LR746496">
    <property type="protein sequence ID" value="CAA7599416.1"/>
    <property type="molecule type" value="Genomic_DNA"/>
</dbReference>
<evidence type="ECO:0000313" key="3">
    <source>
        <dbReference type="EMBL" id="CEJ06778.1"/>
    </source>
</evidence>
<dbReference type="SUPFAM" id="SSF82171">
    <property type="entry name" value="DPP6 N-terminal domain-like"/>
    <property type="match status" value="1"/>
</dbReference>
<protein>
    <submittedName>
        <fullName evidence="2">Six-bladed beta-propeller, TolB-like</fullName>
    </submittedName>
    <submittedName>
        <fullName evidence="3">Thioredoxin-like fold</fullName>
    </submittedName>
</protein>
<dbReference type="Gene3D" id="2.120.10.30">
    <property type="entry name" value="TolB, C-terminal domain"/>
    <property type="match status" value="1"/>
</dbReference>
<proteinExistence type="predicted"/>
<dbReference type="Proteomes" id="UP001071230">
    <property type="component" value="Unassembled WGS sequence"/>
</dbReference>
<dbReference type="EMBL" id="CDGJ01000033">
    <property type="protein sequence ID" value="CEJ06778.1"/>
    <property type="molecule type" value="Genomic_DNA"/>
</dbReference>